<dbReference type="AlphaFoldDB" id="A0AAV7PHZ1"/>
<feature type="region of interest" description="Disordered" evidence="1">
    <location>
        <begin position="1"/>
        <end position="102"/>
    </location>
</feature>
<accession>A0AAV7PHZ1</accession>
<organism evidence="2 3">
    <name type="scientific">Pleurodeles waltl</name>
    <name type="common">Iberian ribbed newt</name>
    <dbReference type="NCBI Taxonomy" id="8319"/>
    <lineage>
        <taxon>Eukaryota</taxon>
        <taxon>Metazoa</taxon>
        <taxon>Chordata</taxon>
        <taxon>Craniata</taxon>
        <taxon>Vertebrata</taxon>
        <taxon>Euteleostomi</taxon>
        <taxon>Amphibia</taxon>
        <taxon>Batrachia</taxon>
        <taxon>Caudata</taxon>
        <taxon>Salamandroidea</taxon>
        <taxon>Salamandridae</taxon>
        <taxon>Pleurodelinae</taxon>
        <taxon>Pleurodeles</taxon>
    </lineage>
</organism>
<evidence type="ECO:0000313" key="3">
    <source>
        <dbReference type="Proteomes" id="UP001066276"/>
    </source>
</evidence>
<evidence type="ECO:0000256" key="1">
    <source>
        <dbReference type="SAM" id="MobiDB-lite"/>
    </source>
</evidence>
<feature type="compositionally biased region" description="Low complexity" evidence="1">
    <location>
        <begin position="72"/>
        <end position="87"/>
    </location>
</feature>
<feature type="compositionally biased region" description="Low complexity" evidence="1">
    <location>
        <begin position="50"/>
        <end position="65"/>
    </location>
</feature>
<proteinExistence type="predicted"/>
<gene>
    <name evidence="2" type="ORF">NDU88_003372</name>
</gene>
<evidence type="ECO:0000313" key="2">
    <source>
        <dbReference type="EMBL" id="KAJ1124925.1"/>
    </source>
</evidence>
<sequence length="102" mass="10810">MRPGGRGSTQPPIGPQSIHCSRPARSPEAATGLRVCPPNSLRARGRLKASPRNSASAPPALSLPGRQRRPRGSSQGARRSAPASTASRRNKTEKLPRQSLTQ</sequence>
<keyword evidence="3" id="KW-1185">Reference proteome</keyword>
<dbReference type="Proteomes" id="UP001066276">
    <property type="component" value="Chromosome 7"/>
</dbReference>
<reference evidence="2" key="1">
    <citation type="journal article" date="2022" name="bioRxiv">
        <title>Sequencing and chromosome-scale assembly of the giantPleurodeles waltlgenome.</title>
        <authorList>
            <person name="Brown T."/>
            <person name="Elewa A."/>
            <person name="Iarovenko S."/>
            <person name="Subramanian E."/>
            <person name="Araus A.J."/>
            <person name="Petzold A."/>
            <person name="Susuki M."/>
            <person name="Suzuki K.-i.T."/>
            <person name="Hayashi T."/>
            <person name="Toyoda A."/>
            <person name="Oliveira C."/>
            <person name="Osipova E."/>
            <person name="Leigh N.D."/>
            <person name="Simon A."/>
            <person name="Yun M.H."/>
        </authorList>
    </citation>
    <scope>NUCLEOTIDE SEQUENCE</scope>
    <source>
        <strain evidence="2">20211129_DDA</strain>
        <tissue evidence="2">Liver</tissue>
    </source>
</reference>
<comment type="caution">
    <text evidence="2">The sequence shown here is derived from an EMBL/GenBank/DDBJ whole genome shotgun (WGS) entry which is preliminary data.</text>
</comment>
<dbReference type="EMBL" id="JANPWB010000011">
    <property type="protein sequence ID" value="KAJ1124925.1"/>
    <property type="molecule type" value="Genomic_DNA"/>
</dbReference>
<protein>
    <submittedName>
        <fullName evidence="2">Uncharacterized protein</fullName>
    </submittedName>
</protein>
<name>A0AAV7PHZ1_PLEWA</name>